<name>A0ABY8L9E5_9RHOB</name>
<keyword evidence="1" id="KW-0472">Membrane</keyword>
<accession>A0ABY8L9E5</accession>
<evidence type="ECO:0008006" key="4">
    <source>
        <dbReference type="Google" id="ProtNLM"/>
    </source>
</evidence>
<dbReference type="EMBL" id="CP122537">
    <property type="protein sequence ID" value="WGH77978.1"/>
    <property type="molecule type" value="Genomic_DNA"/>
</dbReference>
<sequence>MLPILTALAGAVLGALAARRRKGSGFDIAQWAAVWAIIGGLLGLVVLILLARL</sequence>
<keyword evidence="1" id="KW-1133">Transmembrane helix</keyword>
<evidence type="ECO:0000313" key="2">
    <source>
        <dbReference type="EMBL" id="WGH77978.1"/>
    </source>
</evidence>
<proteinExistence type="predicted"/>
<gene>
    <name evidence="2" type="ORF">P8627_13185</name>
</gene>
<keyword evidence="1" id="KW-0812">Transmembrane</keyword>
<dbReference type="RefSeq" id="WP_279964611.1">
    <property type="nucleotide sequence ID" value="NZ_CP122537.1"/>
</dbReference>
<dbReference type="Proteomes" id="UP001243420">
    <property type="component" value="Chromosome"/>
</dbReference>
<keyword evidence="3" id="KW-1185">Reference proteome</keyword>
<reference evidence="2 3" key="1">
    <citation type="submission" date="2023-04" db="EMBL/GenBank/DDBJ databases">
        <title>Jannaschia ovalis sp. nov., a marine bacterium isolated from sea tidal flat.</title>
        <authorList>
            <person name="Kwon D.Y."/>
            <person name="Kim J.-J."/>
        </authorList>
    </citation>
    <scope>NUCLEOTIDE SEQUENCE [LARGE SCALE GENOMIC DNA]</scope>
    <source>
        <strain evidence="2 3">GRR-S6-38</strain>
    </source>
</reference>
<evidence type="ECO:0000256" key="1">
    <source>
        <dbReference type="SAM" id="Phobius"/>
    </source>
</evidence>
<evidence type="ECO:0000313" key="3">
    <source>
        <dbReference type="Proteomes" id="UP001243420"/>
    </source>
</evidence>
<protein>
    <recommendedName>
        <fullName evidence="4">PEP-CTERM protein-sorting domain-containing protein</fullName>
    </recommendedName>
</protein>
<feature type="transmembrane region" description="Helical" evidence="1">
    <location>
        <begin position="33"/>
        <end position="51"/>
    </location>
</feature>
<organism evidence="2 3">
    <name type="scientific">Jannaschia ovalis</name>
    <dbReference type="NCBI Taxonomy" id="3038773"/>
    <lineage>
        <taxon>Bacteria</taxon>
        <taxon>Pseudomonadati</taxon>
        <taxon>Pseudomonadota</taxon>
        <taxon>Alphaproteobacteria</taxon>
        <taxon>Rhodobacterales</taxon>
        <taxon>Roseobacteraceae</taxon>
        <taxon>Jannaschia</taxon>
    </lineage>
</organism>